<dbReference type="Proteomes" id="UP000189229">
    <property type="component" value="Unassembled WGS sequence"/>
</dbReference>
<reference evidence="3 4" key="1">
    <citation type="submission" date="2017-02" db="EMBL/GenBank/DDBJ databases">
        <title>Complete genome sequences of Mycobacterium kansasii strains isolated from rhesus macaques.</title>
        <authorList>
            <person name="Panda A."/>
            <person name="Nagaraj S."/>
            <person name="Zhao X."/>
            <person name="Tettelin H."/>
            <person name="Detolla L.J."/>
        </authorList>
    </citation>
    <scope>NUCLEOTIDE SEQUENCE [LARGE SCALE GENOMIC DNA]</scope>
    <source>
        <strain evidence="3 4">11-3813</strain>
    </source>
</reference>
<sequence length="72" mass="7813">MGRSVAAFDTHEANPEQSVPDGESPPGIYGVPETWLISVNSVAKAIMGRDTTDNMYRKPNNVVVITINQIIV</sequence>
<protein>
    <submittedName>
        <fullName evidence="3">Uncharacterized protein</fullName>
    </submittedName>
</protein>
<dbReference type="Proteomes" id="UP000516380">
    <property type="component" value="Chromosome"/>
</dbReference>
<dbReference type="EMBL" id="AP023343">
    <property type="protein sequence ID" value="BCI86183.1"/>
    <property type="molecule type" value="Genomic_DNA"/>
</dbReference>
<organism evidence="3 4">
    <name type="scientific">Mycobacterium kansasii</name>
    <dbReference type="NCBI Taxonomy" id="1768"/>
    <lineage>
        <taxon>Bacteria</taxon>
        <taxon>Bacillati</taxon>
        <taxon>Actinomycetota</taxon>
        <taxon>Actinomycetes</taxon>
        <taxon>Mycobacteriales</taxon>
        <taxon>Mycobacteriaceae</taxon>
        <taxon>Mycobacterium</taxon>
    </lineage>
</organism>
<proteinExistence type="predicted"/>
<evidence type="ECO:0000313" key="2">
    <source>
        <dbReference type="EMBL" id="BCI86183.1"/>
    </source>
</evidence>
<evidence type="ECO:0000313" key="3">
    <source>
        <dbReference type="EMBL" id="OOK78308.1"/>
    </source>
</evidence>
<accession>A0A1V3XGT1</accession>
<dbReference type="AlphaFoldDB" id="A0A1V3XGT1"/>
<dbReference type="EMBL" id="MVBM01000002">
    <property type="protein sequence ID" value="OOK78308.1"/>
    <property type="molecule type" value="Genomic_DNA"/>
</dbReference>
<feature type="region of interest" description="Disordered" evidence="1">
    <location>
        <begin position="1"/>
        <end position="27"/>
    </location>
</feature>
<name>A0A1V3XGT1_MYCKA</name>
<evidence type="ECO:0000313" key="5">
    <source>
        <dbReference type="Proteomes" id="UP000516380"/>
    </source>
</evidence>
<evidence type="ECO:0000313" key="4">
    <source>
        <dbReference type="Proteomes" id="UP000189229"/>
    </source>
</evidence>
<evidence type="ECO:0000256" key="1">
    <source>
        <dbReference type="SAM" id="MobiDB-lite"/>
    </source>
</evidence>
<gene>
    <name evidence="3" type="ORF">BZL30_2604</name>
    <name evidence="2" type="ORF">NIIDMKKI_13890</name>
</gene>
<reference evidence="2 5" key="2">
    <citation type="submission" date="2020-07" db="EMBL/GenBank/DDBJ databases">
        <title>Mycobacterium kansasii (former subtype) with zoonotic potential isolated from diseased indoor pet cat, Japan.</title>
        <authorList>
            <person name="Fukano H."/>
            <person name="Terazono T."/>
            <person name="Hoshino Y."/>
        </authorList>
    </citation>
    <scope>NUCLEOTIDE SEQUENCE [LARGE SCALE GENOMIC DNA]</scope>
    <source>
        <strain evidence="2 5">Kuro-I</strain>
    </source>
</reference>
<keyword evidence="5" id="KW-1185">Reference proteome</keyword>